<dbReference type="InterPro" id="IPR013783">
    <property type="entry name" value="Ig-like_fold"/>
</dbReference>
<dbReference type="Proteomes" id="UP000250572">
    <property type="component" value="Unassembled WGS sequence"/>
</dbReference>
<evidence type="ECO:0000313" key="2">
    <source>
        <dbReference type="EMBL" id="PWA24641.1"/>
    </source>
</evidence>
<dbReference type="Gene3D" id="2.60.40.10">
    <property type="entry name" value="Immunoglobulins"/>
    <property type="match status" value="1"/>
</dbReference>
<evidence type="ECO:0000256" key="1">
    <source>
        <dbReference type="SAM" id="Phobius"/>
    </source>
</evidence>
<feature type="non-terminal residue" evidence="2">
    <location>
        <position position="170"/>
    </location>
</feature>
<comment type="caution">
    <text evidence="2">The sequence shown here is derived from an EMBL/GenBank/DDBJ whole genome shotgun (WGS) entry which is preliminary data.</text>
</comment>
<dbReference type="SUPFAM" id="SSF48726">
    <property type="entry name" value="Immunoglobulin"/>
    <property type="match status" value="1"/>
</dbReference>
<gene>
    <name evidence="2" type="ORF">CCH79_00016153</name>
</gene>
<sequence length="170" mass="19653">MGTELLFRWTHPHLLLDNRKTKCHHGRCELLEDGSLSFSRVQSEDSGVYRLEVYNQQGLRQHHQLFHLQSWKTAIVCSLLLLLILLLLIISFLLWKRKLLRSRTSGAAAGERETQIYMEMRGNHGDKDQEEGEKKEEEAIYVGLQLKFSLFSTVPCYPGVPAEPVENVYV</sequence>
<organism evidence="2 3">
    <name type="scientific">Gambusia affinis</name>
    <name type="common">Western mosquitofish</name>
    <name type="synonym">Heterandria affinis</name>
    <dbReference type="NCBI Taxonomy" id="33528"/>
    <lineage>
        <taxon>Eukaryota</taxon>
        <taxon>Metazoa</taxon>
        <taxon>Chordata</taxon>
        <taxon>Craniata</taxon>
        <taxon>Vertebrata</taxon>
        <taxon>Euteleostomi</taxon>
        <taxon>Actinopterygii</taxon>
        <taxon>Neopterygii</taxon>
        <taxon>Teleostei</taxon>
        <taxon>Neoteleostei</taxon>
        <taxon>Acanthomorphata</taxon>
        <taxon>Ovalentaria</taxon>
        <taxon>Atherinomorphae</taxon>
        <taxon>Cyprinodontiformes</taxon>
        <taxon>Poeciliidae</taxon>
        <taxon>Poeciliinae</taxon>
        <taxon>Gambusia</taxon>
    </lineage>
</organism>
<reference evidence="2 3" key="1">
    <citation type="journal article" date="2018" name="G3 (Bethesda)">
        <title>A High-Quality Reference Genome for the Invasive Mosquitofish Gambusia affinis Using a Chicago Library.</title>
        <authorList>
            <person name="Hoffberg S.L."/>
            <person name="Troendle N.J."/>
            <person name="Glenn T.C."/>
            <person name="Mahmud O."/>
            <person name="Louha S."/>
            <person name="Chalopin D."/>
            <person name="Bennetzen J.L."/>
            <person name="Mauricio R."/>
        </authorList>
    </citation>
    <scope>NUCLEOTIDE SEQUENCE [LARGE SCALE GENOMIC DNA]</scope>
    <source>
        <strain evidence="2">NE01/NJP1002.9</strain>
        <tissue evidence="2">Muscle</tissue>
    </source>
</reference>
<keyword evidence="1" id="KW-1133">Transmembrane helix</keyword>
<name>A0A315VQM4_GAMAF</name>
<keyword evidence="3" id="KW-1185">Reference proteome</keyword>
<dbReference type="InterPro" id="IPR036179">
    <property type="entry name" value="Ig-like_dom_sf"/>
</dbReference>
<evidence type="ECO:0000313" key="3">
    <source>
        <dbReference type="Proteomes" id="UP000250572"/>
    </source>
</evidence>
<proteinExistence type="predicted"/>
<feature type="transmembrane region" description="Helical" evidence="1">
    <location>
        <begin position="73"/>
        <end position="95"/>
    </location>
</feature>
<accession>A0A315VQM4</accession>
<keyword evidence="1" id="KW-0472">Membrane</keyword>
<dbReference type="EMBL" id="NHOQ01001398">
    <property type="protein sequence ID" value="PWA24641.1"/>
    <property type="molecule type" value="Genomic_DNA"/>
</dbReference>
<protein>
    <submittedName>
        <fullName evidence="2">Uncharacterized protein</fullName>
    </submittedName>
</protein>
<dbReference type="AlphaFoldDB" id="A0A315VQM4"/>
<keyword evidence="1" id="KW-0812">Transmembrane</keyword>